<dbReference type="RefSeq" id="WP_067015886.1">
    <property type="nucleotide sequence ID" value="NZ_FLOB01000004.1"/>
</dbReference>
<sequence>MEIILIRHGKPTGAINPKLSAAGFENWVSNYNLSKIEEGSLPPKELGGSLSSHFIVGSNLPRSIDSACLCVNKEPDLKFKELREMEIPSHKFPFEFKAYTWLIINRILWLLGFSGKVESFKAAKVRAKSSAEKLHELAVQHGNIAVFGHGLMNKYTAKELSKLGWSITSKGKKYWGATKLKI</sequence>
<keyword evidence="2" id="KW-1185">Reference proteome</keyword>
<gene>
    <name evidence="1" type="ORF">MSP8886_02016</name>
</gene>
<dbReference type="Gene3D" id="3.40.50.1240">
    <property type="entry name" value="Phosphoglycerate mutase-like"/>
    <property type="match status" value="1"/>
</dbReference>
<evidence type="ECO:0008006" key="3">
    <source>
        <dbReference type="Google" id="ProtNLM"/>
    </source>
</evidence>
<dbReference type="Proteomes" id="UP000092544">
    <property type="component" value="Unassembled WGS sequence"/>
</dbReference>
<accession>A0A1A8TG31</accession>
<dbReference type="AlphaFoldDB" id="A0A1A8TG31"/>
<dbReference type="InterPro" id="IPR029033">
    <property type="entry name" value="His_PPase_superfam"/>
</dbReference>
<reference evidence="1 2" key="1">
    <citation type="submission" date="2016-06" db="EMBL/GenBank/DDBJ databases">
        <authorList>
            <person name="Kjaerup R.B."/>
            <person name="Dalgaard T.S."/>
            <person name="Juul-Madsen H.R."/>
        </authorList>
    </citation>
    <scope>NUCLEOTIDE SEQUENCE [LARGE SCALE GENOMIC DNA]</scope>
    <source>
        <strain evidence="1 2">CECT 8886</strain>
    </source>
</reference>
<dbReference type="EMBL" id="FLOB01000004">
    <property type="protein sequence ID" value="SBS31191.1"/>
    <property type="molecule type" value="Genomic_DNA"/>
</dbReference>
<protein>
    <recommendedName>
        <fullName evidence="3">Histidine phosphatase superfamily (Branch 1)</fullName>
    </recommendedName>
</protein>
<dbReference type="SUPFAM" id="SSF53254">
    <property type="entry name" value="Phosphoglycerate mutase-like"/>
    <property type="match status" value="1"/>
</dbReference>
<proteinExistence type="predicted"/>
<organism evidence="1 2">
    <name type="scientific">Marinomonas spartinae</name>
    <dbReference type="NCBI Taxonomy" id="1792290"/>
    <lineage>
        <taxon>Bacteria</taxon>
        <taxon>Pseudomonadati</taxon>
        <taxon>Pseudomonadota</taxon>
        <taxon>Gammaproteobacteria</taxon>
        <taxon>Oceanospirillales</taxon>
        <taxon>Oceanospirillaceae</taxon>
        <taxon>Marinomonas</taxon>
    </lineage>
</organism>
<dbReference type="OrthoDB" id="9156506at2"/>
<evidence type="ECO:0000313" key="1">
    <source>
        <dbReference type="EMBL" id="SBS31191.1"/>
    </source>
</evidence>
<dbReference type="STRING" id="1792290.MSP8886_02016"/>
<evidence type="ECO:0000313" key="2">
    <source>
        <dbReference type="Proteomes" id="UP000092544"/>
    </source>
</evidence>
<name>A0A1A8TG31_9GAMM</name>